<dbReference type="Gene3D" id="1.10.260.40">
    <property type="entry name" value="lambda repressor-like DNA-binding domains"/>
    <property type="match status" value="1"/>
</dbReference>
<evidence type="ECO:0000259" key="1">
    <source>
        <dbReference type="PROSITE" id="PS50943"/>
    </source>
</evidence>
<dbReference type="GO" id="GO:0003677">
    <property type="term" value="F:DNA binding"/>
    <property type="evidence" value="ECO:0007669"/>
    <property type="project" value="InterPro"/>
</dbReference>
<dbReference type="EMBL" id="SOCA01000011">
    <property type="protein sequence ID" value="TDU64345.1"/>
    <property type="molecule type" value="Genomic_DNA"/>
</dbReference>
<dbReference type="Proteomes" id="UP000295662">
    <property type="component" value="Unassembled WGS sequence"/>
</dbReference>
<dbReference type="SUPFAM" id="SSF47413">
    <property type="entry name" value="lambda repressor-like DNA-binding domains"/>
    <property type="match status" value="1"/>
</dbReference>
<protein>
    <submittedName>
        <fullName evidence="2">Helix-turn-helix protein</fullName>
    </submittedName>
</protein>
<keyword evidence="3" id="KW-1185">Reference proteome</keyword>
<dbReference type="InterPro" id="IPR001387">
    <property type="entry name" value="Cro/C1-type_HTH"/>
</dbReference>
<proteinExistence type="predicted"/>
<dbReference type="PROSITE" id="PS50943">
    <property type="entry name" value="HTH_CROC1"/>
    <property type="match status" value="1"/>
</dbReference>
<organism evidence="2 3">
    <name type="scientific">Prosthecobacter fusiformis</name>
    <dbReference type="NCBI Taxonomy" id="48464"/>
    <lineage>
        <taxon>Bacteria</taxon>
        <taxon>Pseudomonadati</taxon>
        <taxon>Verrucomicrobiota</taxon>
        <taxon>Verrucomicrobiia</taxon>
        <taxon>Verrucomicrobiales</taxon>
        <taxon>Verrucomicrobiaceae</taxon>
        <taxon>Prosthecobacter</taxon>
    </lineage>
</organism>
<dbReference type="SMART" id="SM00530">
    <property type="entry name" value="HTH_XRE"/>
    <property type="match status" value="1"/>
</dbReference>
<dbReference type="InterPro" id="IPR010982">
    <property type="entry name" value="Lambda_DNA-bd_dom_sf"/>
</dbReference>
<dbReference type="AlphaFoldDB" id="A0A4R7RL17"/>
<name>A0A4R7RL17_9BACT</name>
<feature type="domain" description="HTH cro/C1-type" evidence="1">
    <location>
        <begin position="16"/>
        <end position="69"/>
    </location>
</feature>
<dbReference type="Pfam" id="PF01381">
    <property type="entry name" value="HTH_3"/>
    <property type="match status" value="1"/>
</dbReference>
<sequence length="132" mass="14991">MIDNALNNSAMNSEQIRNYRESKGLTQSQFSAMLRVSPTTVTQWEKGQAPSGPASLLLEHLIEGTPLFSSSGDADWDMPLTLKEWEELERRRASTGFMSVRDYMIWLVRQEMLKEPASIQKNDLKKKKPASS</sequence>
<evidence type="ECO:0000313" key="3">
    <source>
        <dbReference type="Proteomes" id="UP000295662"/>
    </source>
</evidence>
<comment type="caution">
    <text evidence="2">The sequence shown here is derived from an EMBL/GenBank/DDBJ whole genome shotgun (WGS) entry which is preliminary data.</text>
</comment>
<reference evidence="2 3" key="1">
    <citation type="submission" date="2019-03" db="EMBL/GenBank/DDBJ databases">
        <title>Genomic Encyclopedia of Archaeal and Bacterial Type Strains, Phase II (KMG-II): from individual species to whole genera.</title>
        <authorList>
            <person name="Goeker M."/>
        </authorList>
    </citation>
    <scope>NUCLEOTIDE SEQUENCE [LARGE SCALE GENOMIC DNA]</scope>
    <source>
        <strain evidence="2 3">ATCC 25309</strain>
    </source>
</reference>
<accession>A0A4R7RL17</accession>
<evidence type="ECO:0000313" key="2">
    <source>
        <dbReference type="EMBL" id="TDU64345.1"/>
    </source>
</evidence>
<gene>
    <name evidence="2" type="ORF">EI77_04233</name>
</gene>
<dbReference type="CDD" id="cd00093">
    <property type="entry name" value="HTH_XRE"/>
    <property type="match status" value="1"/>
</dbReference>